<gene>
    <name evidence="2" type="ORF">GA0070213_10422</name>
</gene>
<evidence type="ECO:0000313" key="3">
    <source>
        <dbReference type="Proteomes" id="UP000199360"/>
    </source>
</evidence>
<proteinExistence type="predicted"/>
<accession>A0A1C5HU09</accession>
<evidence type="ECO:0000256" key="1">
    <source>
        <dbReference type="SAM" id="SignalP"/>
    </source>
</evidence>
<name>A0A1C5HU09_9ACTN</name>
<evidence type="ECO:0000313" key="2">
    <source>
        <dbReference type="EMBL" id="SCG49525.1"/>
    </source>
</evidence>
<dbReference type="AlphaFoldDB" id="A0A1C5HU09"/>
<feature type="chain" id="PRO_5008718113" description="Secreted protein" evidence="1">
    <location>
        <begin position="27"/>
        <end position="240"/>
    </location>
</feature>
<dbReference type="EMBL" id="FMDM01000004">
    <property type="protein sequence ID" value="SCG49525.1"/>
    <property type="molecule type" value="Genomic_DNA"/>
</dbReference>
<keyword evidence="1" id="KW-0732">Signal</keyword>
<organism evidence="2 3">
    <name type="scientific">Micromonospora humi</name>
    <dbReference type="NCBI Taxonomy" id="745366"/>
    <lineage>
        <taxon>Bacteria</taxon>
        <taxon>Bacillati</taxon>
        <taxon>Actinomycetota</taxon>
        <taxon>Actinomycetes</taxon>
        <taxon>Micromonosporales</taxon>
        <taxon>Micromonosporaceae</taxon>
        <taxon>Micromonospora</taxon>
    </lineage>
</organism>
<reference evidence="3" key="1">
    <citation type="submission" date="2016-06" db="EMBL/GenBank/DDBJ databases">
        <authorList>
            <person name="Varghese N."/>
            <person name="Submissions Spin"/>
        </authorList>
    </citation>
    <scope>NUCLEOTIDE SEQUENCE [LARGE SCALE GENOMIC DNA]</scope>
    <source>
        <strain evidence="3">DSM 45647</strain>
    </source>
</reference>
<dbReference type="RefSeq" id="WP_091060246.1">
    <property type="nucleotide sequence ID" value="NZ_FMDM01000004.1"/>
</dbReference>
<keyword evidence="3" id="KW-1185">Reference proteome</keyword>
<dbReference type="STRING" id="745366.GA0070213_10422"/>
<dbReference type="OrthoDB" id="3351843at2"/>
<protein>
    <recommendedName>
        <fullName evidence="4">Secreted protein</fullName>
    </recommendedName>
</protein>
<dbReference type="Proteomes" id="UP000199360">
    <property type="component" value="Unassembled WGS sequence"/>
</dbReference>
<sequence>MNRLARRLAVLGVVSGTLLAMSSAAAARTDETPDKDTDCVVQYTDDRGVVVRTGTEPEGREHGQLRCLGGQWTFAWAPFDADDMITSDEIWISPSGAVSVRRFAGPALGNDLTLGEIATIEQAVSGSGRVAIDRAIVAVDDGKERTPEQIAALLAGKDDTGVRVLGTVEKPDAAMSVKDVVDEAGGTPETTVVYFSLWGAIKAVFAWIVDTIGEVGDWIDRHCRWWPSTSGVGTVFECRW</sequence>
<evidence type="ECO:0008006" key="4">
    <source>
        <dbReference type="Google" id="ProtNLM"/>
    </source>
</evidence>
<feature type="signal peptide" evidence="1">
    <location>
        <begin position="1"/>
        <end position="26"/>
    </location>
</feature>